<evidence type="ECO:0000256" key="2">
    <source>
        <dbReference type="ARBA" id="ARBA00007254"/>
    </source>
</evidence>
<feature type="transmembrane region" description="Helical" evidence="10">
    <location>
        <begin position="12"/>
        <end position="33"/>
    </location>
</feature>
<dbReference type="PANTHER" id="PTHR30266:SF2">
    <property type="entry name" value="LARGE-CONDUCTANCE MECHANOSENSITIVE CHANNEL"/>
    <property type="match status" value="1"/>
</dbReference>
<keyword evidence="7 10" id="KW-0406">Ion transport</keyword>
<protein>
    <recommendedName>
        <fullName evidence="10">Large-conductance mechanosensitive channel</fullName>
    </recommendedName>
</protein>
<comment type="caution">
    <text evidence="11">The sequence shown here is derived from an EMBL/GenBank/DDBJ whole genome shotgun (WGS) entry which is preliminary data.</text>
</comment>
<proteinExistence type="inferred from homology"/>
<keyword evidence="5 10" id="KW-0812">Transmembrane</keyword>
<evidence type="ECO:0000256" key="5">
    <source>
        <dbReference type="ARBA" id="ARBA00022692"/>
    </source>
</evidence>
<dbReference type="NCBIfam" id="TIGR00220">
    <property type="entry name" value="mscL"/>
    <property type="match status" value="1"/>
</dbReference>
<dbReference type="HAMAP" id="MF_00115">
    <property type="entry name" value="MscL"/>
    <property type="match status" value="1"/>
</dbReference>
<comment type="similarity">
    <text evidence="2 10">Belongs to the MscL family.</text>
</comment>
<keyword evidence="12" id="KW-1185">Reference proteome</keyword>
<evidence type="ECO:0000256" key="1">
    <source>
        <dbReference type="ARBA" id="ARBA00004651"/>
    </source>
</evidence>
<keyword evidence="4 10" id="KW-1003">Cell membrane</keyword>
<dbReference type="Pfam" id="PF01741">
    <property type="entry name" value="MscL"/>
    <property type="match status" value="1"/>
</dbReference>
<keyword evidence="8 10" id="KW-0472">Membrane</keyword>
<sequence length="141" mass="15402">MGMIAEFRQFAIKGNVVDLAIGIIIGAAFGKIVNSLVADIIMPPIGLLLGRVDFSELYVNLSARSYPSLAAAKAAGAPTINYGVFLNQVVSFLIVAFAVFLLVRVINHLRRLEVERPSTPPAPTREEALLTEIRDLLRERK</sequence>
<dbReference type="EMBL" id="JBBPCO010000011">
    <property type="protein sequence ID" value="MEK8090345.1"/>
    <property type="molecule type" value="Genomic_DNA"/>
</dbReference>
<comment type="function">
    <text evidence="10">Channel that opens in response to stretch forces in the membrane lipid bilayer. May participate in the regulation of osmotic pressure changes within the cell.</text>
</comment>
<evidence type="ECO:0000256" key="10">
    <source>
        <dbReference type="HAMAP-Rule" id="MF_00115"/>
    </source>
</evidence>
<evidence type="ECO:0000313" key="11">
    <source>
        <dbReference type="EMBL" id="MEK8090345.1"/>
    </source>
</evidence>
<dbReference type="RefSeq" id="WP_341371401.1">
    <property type="nucleotide sequence ID" value="NZ_JBBPCO010000011.1"/>
</dbReference>
<comment type="subcellular location">
    <subcellularLocation>
        <location evidence="10">Cell inner membrane</location>
        <topology evidence="10">Multi-pass membrane protein</topology>
    </subcellularLocation>
    <subcellularLocation>
        <location evidence="1">Cell membrane</location>
        <topology evidence="1">Multi-pass membrane protein</topology>
    </subcellularLocation>
</comment>
<organism evidence="11 12">
    <name type="scientific">Thermithiobacillus plumbiphilus</name>
    <dbReference type="NCBI Taxonomy" id="1729899"/>
    <lineage>
        <taxon>Bacteria</taxon>
        <taxon>Pseudomonadati</taxon>
        <taxon>Pseudomonadota</taxon>
        <taxon>Acidithiobacillia</taxon>
        <taxon>Acidithiobacillales</taxon>
        <taxon>Thermithiobacillaceae</taxon>
        <taxon>Thermithiobacillus</taxon>
    </lineage>
</organism>
<evidence type="ECO:0000256" key="7">
    <source>
        <dbReference type="ARBA" id="ARBA00023065"/>
    </source>
</evidence>
<dbReference type="PANTHER" id="PTHR30266">
    <property type="entry name" value="MECHANOSENSITIVE CHANNEL MSCL"/>
    <property type="match status" value="1"/>
</dbReference>
<dbReference type="Gene3D" id="1.10.1200.120">
    <property type="entry name" value="Large-conductance mechanosensitive channel, MscL, domain 1"/>
    <property type="match status" value="1"/>
</dbReference>
<dbReference type="NCBIfam" id="NF010557">
    <property type="entry name" value="PRK13952.1"/>
    <property type="match status" value="1"/>
</dbReference>
<dbReference type="SUPFAM" id="SSF81330">
    <property type="entry name" value="Gated mechanosensitive channel"/>
    <property type="match status" value="1"/>
</dbReference>
<dbReference type="InterPro" id="IPR036019">
    <property type="entry name" value="MscL_channel"/>
</dbReference>
<evidence type="ECO:0000256" key="4">
    <source>
        <dbReference type="ARBA" id="ARBA00022475"/>
    </source>
</evidence>
<evidence type="ECO:0000256" key="8">
    <source>
        <dbReference type="ARBA" id="ARBA00023136"/>
    </source>
</evidence>
<dbReference type="PROSITE" id="PS01327">
    <property type="entry name" value="MSCL"/>
    <property type="match status" value="1"/>
</dbReference>
<comment type="subunit">
    <text evidence="10">Homopentamer.</text>
</comment>
<evidence type="ECO:0000313" key="12">
    <source>
        <dbReference type="Proteomes" id="UP001446205"/>
    </source>
</evidence>
<dbReference type="InterPro" id="IPR019823">
    <property type="entry name" value="Mechanosensitive_channel_CS"/>
</dbReference>
<keyword evidence="3 10" id="KW-0813">Transport</keyword>
<dbReference type="NCBIfam" id="NF001843">
    <property type="entry name" value="PRK00567.1-4"/>
    <property type="match status" value="1"/>
</dbReference>
<keyword evidence="9 10" id="KW-0407">Ion channel</keyword>
<reference evidence="11 12" key="1">
    <citation type="submission" date="2024-04" db="EMBL/GenBank/DDBJ databases">
        <authorList>
            <person name="Abashina T."/>
            <person name="Shaikin A."/>
        </authorList>
    </citation>
    <scope>NUCLEOTIDE SEQUENCE [LARGE SCALE GENOMIC DNA]</scope>
    <source>
        <strain evidence="11 12">AAFK</strain>
    </source>
</reference>
<name>A0ABU9DC89_9PROT</name>
<evidence type="ECO:0000256" key="6">
    <source>
        <dbReference type="ARBA" id="ARBA00022989"/>
    </source>
</evidence>
<accession>A0ABU9DC89</accession>
<evidence type="ECO:0000256" key="3">
    <source>
        <dbReference type="ARBA" id="ARBA00022448"/>
    </source>
</evidence>
<keyword evidence="10" id="KW-0997">Cell inner membrane</keyword>
<keyword evidence="6 10" id="KW-1133">Transmembrane helix</keyword>
<evidence type="ECO:0000256" key="9">
    <source>
        <dbReference type="ARBA" id="ARBA00023303"/>
    </source>
</evidence>
<dbReference type="InterPro" id="IPR001185">
    <property type="entry name" value="MS_channel"/>
</dbReference>
<dbReference type="PRINTS" id="PR01264">
    <property type="entry name" value="MECHCHANNEL"/>
</dbReference>
<dbReference type="InterPro" id="IPR037673">
    <property type="entry name" value="MSC/AndL"/>
</dbReference>
<dbReference type="Proteomes" id="UP001446205">
    <property type="component" value="Unassembled WGS sequence"/>
</dbReference>
<gene>
    <name evidence="10 11" type="primary">mscL</name>
    <name evidence="11" type="ORF">WOB96_11305</name>
</gene>
<feature type="transmembrane region" description="Helical" evidence="10">
    <location>
        <begin position="85"/>
        <end position="106"/>
    </location>
</feature>